<keyword evidence="16" id="KW-0238">DNA-binding</keyword>
<keyword evidence="10 17" id="KW-1133">Transmembrane helix</keyword>
<dbReference type="InterPro" id="IPR024578">
    <property type="entry name" value="Homez_homeobox_dom"/>
</dbReference>
<evidence type="ECO:0000256" key="9">
    <source>
        <dbReference type="ARBA" id="ARBA00022824"/>
    </source>
</evidence>
<keyword evidence="16" id="KW-0371">Homeobox</keyword>
<organism evidence="19 20">
    <name type="scientific">Pelobates cultripes</name>
    <name type="common">Western spadefoot toad</name>
    <dbReference type="NCBI Taxonomy" id="61616"/>
    <lineage>
        <taxon>Eukaryota</taxon>
        <taxon>Metazoa</taxon>
        <taxon>Chordata</taxon>
        <taxon>Craniata</taxon>
        <taxon>Vertebrata</taxon>
        <taxon>Euteleostomi</taxon>
        <taxon>Amphibia</taxon>
        <taxon>Batrachia</taxon>
        <taxon>Anura</taxon>
        <taxon>Pelobatoidea</taxon>
        <taxon>Pelobatidae</taxon>
        <taxon>Pelobates</taxon>
    </lineage>
</organism>
<keyword evidence="13 17" id="KW-0472">Membrane</keyword>
<evidence type="ECO:0000313" key="20">
    <source>
        <dbReference type="Proteomes" id="UP001295444"/>
    </source>
</evidence>
<evidence type="ECO:0000259" key="18">
    <source>
        <dbReference type="PROSITE" id="PS50071"/>
    </source>
</evidence>
<comment type="catalytic activity">
    <reaction evidence="15">
        <text>sphinganine + octadecanoyl-CoA = N-(octadecanoyl)-sphinganine + CoA + H(+)</text>
        <dbReference type="Rhea" id="RHEA:36547"/>
        <dbReference type="ChEBI" id="CHEBI:15378"/>
        <dbReference type="ChEBI" id="CHEBI:57287"/>
        <dbReference type="ChEBI" id="CHEBI:57394"/>
        <dbReference type="ChEBI" id="CHEBI:57817"/>
        <dbReference type="ChEBI" id="CHEBI:67033"/>
    </reaction>
    <physiologicalReaction direction="left-to-right" evidence="15">
        <dbReference type="Rhea" id="RHEA:36548"/>
    </physiologicalReaction>
</comment>
<feature type="transmembrane region" description="Helical" evidence="17">
    <location>
        <begin position="116"/>
        <end position="135"/>
    </location>
</feature>
<keyword evidence="9" id="KW-0256">Endoplasmic reticulum</keyword>
<comment type="pathway">
    <text evidence="3">Sphingolipid metabolism.</text>
</comment>
<evidence type="ECO:0000256" key="4">
    <source>
        <dbReference type="ARBA" id="ARBA00022516"/>
    </source>
</evidence>
<dbReference type="InterPro" id="IPR016439">
    <property type="entry name" value="Lag1/Lac1-like"/>
</dbReference>
<dbReference type="EMBL" id="OW240924">
    <property type="protein sequence ID" value="CAH2326998.1"/>
    <property type="molecule type" value="Genomic_DNA"/>
</dbReference>
<evidence type="ECO:0000256" key="6">
    <source>
        <dbReference type="ARBA" id="ARBA00022679"/>
    </source>
</evidence>
<dbReference type="PANTHER" id="PTHR12560">
    <property type="entry name" value="LONGEVITY ASSURANCE FACTOR 1 LAG1"/>
    <property type="match status" value="1"/>
</dbReference>
<evidence type="ECO:0000256" key="7">
    <source>
        <dbReference type="ARBA" id="ARBA00022692"/>
    </source>
</evidence>
<dbReference type="PROSITE" id="PS50071">
    <property type="entry name" value="HOMEOBOX_2"/>
    <property type="match status" value="1"/>
</dbReference>
<dbReference type="InterPro" id="IPR009057">
    <property type="entry name" value="Homeodomain-like_sf"/>
</dbReference>
<keyword evidence="5" id="KW-0597">Phosphoprotein</keyword>
<keyword evidence="6" id="KW-0808">Transferase</keyword>
<gene>
    <name evidence="19" type="ORF">PECUL_23A033562</name>
</gene>
<evidence type="ECO:0000256" key="8">
    <source>
        <dbReference type="ARBA" id="ARBA00022737"/>
    </source>
</evidence>
<accession>A0AAD1TMV5</accession>
<dbReference type="GO" id="GO:0050291">
    <property type="term" value="F:sphingosine N-acyltransferase activity"/>
    <property type="evidence" value="ECO:0007669"/>
    <property type="project" value="InterPro"/>
</dbReference>
<comment type="pathway">
    <text evidence="2">Lipid metabolism; sphingolipid metabolism.</text>
</comment>
<name>A0AAD1TMV5_PELCU</name>
<comment type="subcellular location">
    <subcellularLocation>
        <location evidence="1">Endoplasmic reticulum membrane</location>
        <topology evidence="1">Multi-pass membrane protein</topology>
    </subcellularLocation>
    <subcellularLocation>
        <location evidence="16">Nucleus</location>
    </subcellularLocation>
</comment>
<dbReference type="Pfam" id="PF03798">
    <property type="entry name" value="TRAM_LAG1_CLN8"/>
    <property type="match status" value="1"/>
</dbReference>
<evidence type="ECO:0000256" key="11">
    <source>
        <dbReference type="ARBA" id="ARBA00023015"/>
    </source>
</evidence>
<dbReference type="SUPFAM" id="SSF46689">
    <property type="entry name" value="Homeodomain-like"/>
    <property type="match status" value="1"/>
</dbReference>
<keyword evidence="12" id="KW-0443">Lipid metabolism</keyword>
<dbReference type="AlphaFoldDB" id="A0AAD1TMV5"/>
<evidence type="ECO:0000256" key="15">
    <source>
        <dbReference type="ARBA" id="ARBA00049036"/>
    </source>
</evidence>
<feature type="DNA-binding region" description="Homeobox" evidence="16">
    <location>
        <begin position="17"/>
        <end position="60"/>
    </location>
</feature>
<keyword evidence="14" id="KW-0804">Transcription</keyword>
<evidence type="ECO:0000256" key="5">
    <source>
        <dbReference type="ARBA" id="ARBA00022553"/>
    </source>
</evidence>
<dbReference type="GO" id="GO:0046513">
    <property type="term" value="P:ceramide biosynthetic process"/>
    <property type="evidence" value="ECO:0007669"/>
    <property type="project" value="InterPro"/>
</dbReference>
<keyword evidence="7 17" id="KW-0812">Transmembrane</keyword>
<dbReference type="GO" id="GO:0005634">
    <property type="term" value="C:nucleus"/>
    <property type="evidence" value="ECO:0007669"/>
    <property type="project" value="UniProtKB-SubCell"/>
</dbReference>
<feature type="domain" description="Homeobox" evidence="18">
    <location>
        <begin position="15"/>
        <end position="59"/>
    </location>
</feature>
<dbReference type="GO" id="GO:0003677">
    <property type="term" value="F:DNA binding"/>
    <property type="evidence" value="ECO:0007669"/>
    <property type="project" value="UniProtKB-UniRule"/>
</dbReference>
<dbReference type="Pfam" id="PF11569">
    <property type="entry name" value="Homez"/>
    <property type="match status" value="1"/>
</dbReference>
<evidence type="ECO:0000313" key="19">
    <source>
        <dbReference type="EMBL" id="CAH2326998.1"/>
    </source>
</evidence>
<dbReference type="CDD" id="cd00086">
    <property type="entry name" value="homeodomain"/>
    <property type="match status" value="1"/>
</dbReference>
<keyword evidence="8" id="KW-0677">Repeat</keyword>
<protein>
    <submittedName>
        <fullName evidence="19">Ceramide synthase 2</fullName>
    </submittedName>
</protein>
<keyword evidence="4" id="KW-0444">Lipid biosynthesis</keyword>
<keyword evidence="16" id="KW-0539">Nucleus</keyword>
<evidence type="ECO:0000256" key="14">
    <source>
        <dbReference type="ARBA" id="ARBA00023163"/>
    </source>
</evidence>
<proteinExistence type="predicted"/>
<keyword evidence="20" id="KW-1185">Reference proteome</keyword>
<reference evidence="19" key="1">
    <citation type="submission" date="2022-03" db="EMBL/GenBank/DDBJ databases">
        <authorList>
            <person name="Alioto T."/>
            <person name="Alioto T."/>
            <person name="Gomez Garrido J."/>
        </authorList>
    </citation>
    <scope>NUCLEOTIDE SEQUENCE</scope>
</reference>
<dbReference type="Proteomes" id="UP001295444">
    <property type="component" value="Chromosome 13"/>
</dbReference>
<evidence type="ECO:0000256" key="12">
    <source>
        <dbReference type="ARBA" id="ARBA00023098"/>
    </source>
</evidence>
<dbReference type="Gene3D" id="1.10.10.60">
    <property type="entry name" value="Homeodomain-like"/>
    <property type="match status" value="1"/>
</dbReference>
<evidence type="ECO:0000256" key="16">
    <source>
        <dbReference type="PROSITE-ProRule" id="PRU00108"/>
    </source>
</evidence>
<evidence type="ECO:0000256" key="13">
    <source>
        <dbReference type="ARBA" id="ARBA00023136"/>
    </source>
</evidence>
<dbReference type="GO" id="GO:0005789">
    <property type="term" value="C:endoplasmic reticulum membrane"/>
    <property type="evidence" value="ECO:0007669"/>
    <property type="project" value="UniProtKB-SubCell"/>
</dbReference>
<evidence type="ECO:0000256" key="3">
    <source>
        <dbReference type="ARBA" id="ARBA00004991"/>
    </source>
</evidence>
<evidence type="ECO:0000256" key="10">
    <source>
        <dbReference type="ARBA" id="ARBA00022989"/>
    </source>
</evidence>
<evidence type="ECO:0000256" key="17">
    <source>
        <dbReference type="SAM" id="Phobius"/>
    </source>
</evidence>
<dbReference type="PANTHER" id="PTHR12560:SF7">
    <property type="entry name" value="CERAMIDE SYNTHASE 2"/>
    <property type="match status" value="1"/>
</dbReference>
<sequence>MEDKVWLRAAFNPVLEKFYTQSSKHLKQTDLENLSQASNFTVCQVERWFRRRRDQERPSLQKKFREASWRFTFYLLAFIAGMAVLVDKPWFHDLREVWKDFPKQVTVIVRQNVDSFNSLNIIFIIIIWFWSLLNFHCSRTSKPHAIVLLASCCYQAACHDNGLAGARVFPLPCSSNVCSS</sequence>
<dbReference type="InterPro" id="IPR006634">
    <property type="entry name" value="TLC-dom"/>
</dbReference>
<dbReference type="FunFam" id="1.10.10.60:FF:000020">
    <property type="entry name" value="Ceramide synthase 5"/>
    <property type="match status" value="1"/>
</dbReference>
<evidence type="ECO:0000256" key="2">
    <source>
        <dbReference type="ARBA" id="ARBA00004760"/>
    </source>
</evidence>
<dbReference type="InterPro" id="IPR001356">
    <property type="entry name" value="HD"/>
</dbReference>
<feature type="transmembrane region" description="Helical" evidence="17">
    <location>
        <begin position="67"/>
        <end position="86"/>
    </location>
</feature>
<keyword evidence="11" id="KW-0805">Transcription regulation</keyword>
<evidence type="ECO:0000256" key="1">
    <source>
        <dbReference type="ARBA" id="ARBA00004477"/>
    </source>
</evidence>